<proteinExistence type="predicted"/>
<evidence type="ECO:0000256" key="1">
    <source>
        <dbReference type="SAM" id="SignalP"/>
    </source>
</evidence>
<dbReference type="Proteomes" id="UP000189935">
    <property type="component" value="Chromosome I"/>
</dbReference>
<dbReference type="EMBL" id="LT670844">
    <property type="protein sequence ID" value="SHJ68203.1"/>
    <property type="molecule type" value="Genomic_DNA"/>
</dbReference>
<gene>
    <name evidence="2" type="ORF">SAMN05444159_1221</name>
</gene>
<protein>
    <recommendedName>
        <fullName evidence="4">Sulfur globule protein</fullName>
    </recommendedName>
</protein>
<evidence type="ECO:0000313" key="2">
    <source>
        <dbReference type="EMBL" id="SHJ68203.1"/>
    </source>
</evidence>
<name>A0A1M6LAL3_9BRAD</name>
<keyword evidence="1" id="KW-0732">Signal</keyword>
<evidence type="ECO:0008006" key="4">
    <source>
        <dbReference type="Google" id="ProtNLM"/>
    </source>
</evidence>
<feature type="signal peptide" evidence="1">
    <location>
        <begin position="1"/>
        <end position="27"/>
    </location>
</feature>
<dbReference type="NCBIfam" id="NF047412">
    <property type="entry name" value="sig_GCG_CRPN_rpt"/>
    <property type="match status" value="1"/>
</dbReference>
<evidence type="ECO:0000313" key="3">
    <source>
        <dbReference type="Proteomes" id="UP000189935"/>
    </source>
</evidence>
<dbReference type="RefSeq" id="WP_079537361.1">
    <property type="nucleotide sequence ID" value="NZ_LT670844.1"/>
</dbReference>
<accession>A0A1M6LAL3</accession>
<sequence length="99" mass="10053">MSKNWIAAGALGLMALGLMAGMPTAQAMPIGDAGSGDAHVILVYGGCGPYGHRGPFGGCQPGGQWGGGGIRRFYGPYGGAYCPPGYHLGPYRHACWPGV</sequence>
<organism evidence="2 3">
    <name type="scientific">Bradyrhizobium lablabi</name>
    <dbReference type="NCBI Taxonomy" id="722472"/>
    <lineage>
        <taxon>Bacteria</taxon>
        <taxon>Pseudomonadati</taxon>
        <taxon>Pseudomonadota</taxon>
        <taxon>Alphaproteobacteria</taxon>
        <taxon>Hyphomicrobiales</taxon>
        <taxon>Nitrobacteraceae</taxon>
        <taxon>Bradyrhizobium</taxon>
    </lineage>
</organism>
<reference evidence="2 3" key="1">
    <citation type="submission" date="2016-11" db="EMBL/GenBank/DDBJ databases">
        <authorList>
            <person name="Jaros S."/>
            <person name="Januszkiewicz K."/>
            <person name="Wedrychowicz H."/>
        </authorList>
    </citation>
    <scope>NUCLEOTIDE SEQUENCE [LARGE SCALE GENOMIC DNA]</scope>
    <source>
        <strain evidence="2 3">GAS499</strain>
    </source>
</reference>
<feature type="chain" id="PRO_5012793741" description="Sulfur globule protein" evidence="1">
    <location>
        <begin position="28"/>
        <end position="99"/>
    </location>
</feature>
<dbReference type="AlphaFoldDB" id="A0A1M6LAL3"/>
<dbReference type="InterPro" id="IPR058110">
    <property type="entry name" value="GCG_CRPN_dom"/>
</dbReference>